<dbReference type="PANTHER" id="PTHR43699">
    <property type="entry name" value="3-DEHYDROQUINATE DEHYDRATASE"/>
    <property type="match status" value="1"/>
</dbReference>
<evidence type="ECO:0000313" key="7">
    <source>
        <dbReference type="Proteomes" id="UP000811365"/>
    </source>
</evidence>
<comment type="similarity">
    <text evidence="5">Belongs to the type-I 3-dehydroquinase family.</text>
</comment>
<dbReference type="FunFam" id="3.20.20.70:FF:000047">
    <property type="entry name" value="3-dehydroquinate dehydratase"/>
    <property type="match status" value="1"/>
</dbReference>
<dbReference type="HAMAP" id="MF_00214">
    <property type="entry name" value="AroD"/>
    <property type="match status" value="1"/>
</dbReference>
<dbReference type="InterPro" id="IPR001381">
    <property type="entry name" value="DHquinase_I"/>
</dbReference>
<comment type="subunit">
    <text evidence="5">Homodimer.</text>
</comment>
<comment type="function">
    <text evidence="5">Involved in the third step of the chorismate pathway, which leads to the biosynthesis of aromatic amino acids. Catalyzes the cis-dehydration of 3-dehydroquinate (DHQ) and introduces the first double bond of the aromatic ring to yield 3-dehydroshikimate.</text>
</comment>
<dbReference type="GO" id="GO:0008652">
    <property type="term" value="P:amino acid biosynthetic process"/>
    <property type="evidence" value="ECO:0007669"/>
    <property type="project" value="UniProtKB-KW"/>
</dbReference>
<comment type="catalytic activity">
    <reaction evidence="1 5">
        <text>3-dehydroquinate = 3-dehydroshikimate + H2O</text>
        <dbReference type="Rhea" id="RHEA:21096"/>
        <dbReference type="ChEBI" id="CHEBI:15377"/>
        <dbReference type="ChEBI" id="CHEBI:16630"/>
        <dbReference type="ChEBI" id="CHEBI:32364"/>
        <dbReference type="EC" id="4.2.1.10"/>
    </reaction>
</comment>
<dbReference type="EC" id="4.2.1.10" evidence="5"/>
<dbReference type="GO" id="GO:0009423">
    <property type="term" value="P:chorismate biosynthetic process"/>
    <property type="evidence" value="ECO:0007669"/>
    <property type="project" value="UniProtKB-UniRule"/>
</dbReference>
<dbReference type="CDD" id="cd00502">
    <property type="entry name" value="DHQase_I"/>
    <property type="match status" value="1"/>
</dbReference>
<feature type="active site" description="Schiff-base intermediate with substrate" evidence="5">
    <location>
        <position position="170"/>
    </location>
</feature>
<dbReference type="SUPFAM" id="SSF51569">
    <property type="entry name" value="Aldolase"/>
    <property type="match status" value="1"/>
</dbReference>
<feature type="binding site" evidence="5">
    <location>
        <begin position="46"/>
        <end position="48"/>
    </location>
    <ligand>
        <name>3-dehydroquinate</name>
        <dbReference type="ChEBI" id="CHEBI:32364"/>
    </ligand>
</feature>
<accession>A0A9E1M1A1</accession>
<dbReference type="InterPro" id="IPR050146">
    <property type="entry name" value="Type-I_3-dehydroquinase"/>
</dbReference>
<evidence type="ECO:0000313" key="6">
    <source>
        <dbReference type="EMBL" id="MBS6622412.1"/>
    </source>
</evidence>
<dbReference type="Pfam" id="PF01487">
    <property type="entry name" value="DHquinase_I"/>
    <property type="match status" value="1"/>
</dbReference>
<dbReference type="GO" id="GO:0009073">
    <property type="term" value="P:aromatic amino acid family biosynthetic process"/>
    <property type="evidence" value="ECO:0007669"/>
    <property type="project" value="UniProtKB-KW"/>
</dbReference>
<keyword evidence="4 5" id="KW-0704">Schiff base</keyword>
<protein>
    <recommendedName>
        <fullName evidence="5">3-dehydroquinate dehydratase</fullName>
        <shortName evidence="5">3-dehydroquinase</shortName>
        <ecNumber evidence="5">4.2.1.10</ecNumber>
    </recommendedName>
    <alternativeName>
        <fullName evidence="5">Type I DHQase</fullName>
    </alternativeName>
    <alternativeName>
        <fullName evidence="5">Type I dehydroquinase</fullName>
        <shortName evidence="5">DHQ1</shortName>
    </alternativeName>
</protein>
<organism evidence="6 7">
    <name type="scientific">Faecalibacterium prausnitzii</name>
    <dbReference type="NCBI Taxonomy" id="853"/>
    <lineage>
        <taxon>Bacteria</taxon>
        <taxon>Bacillati</taxon>
        <taxon>Bacillota</taxon>
        <taxon>Clostridia</taxon>
        <taxon>Eubacteriales</taxon>
        <taxon>Oscillospiraceae</taxon>
        <taxon>Faecalibacterium</taxon>
    </lineage>
</organism>
<dbReference type="AlphaFoldDB" id="A0A9E1M1A1"/>
<reference evidence="6" key="1">
    <citation type="submission" date="2021-02" db="EMBL/GenBank/DDBJ databases">
        <title>Infant gut strain persistence is associated with maternal origin, phylogeny, and functional potential including surface adhesion and iron acquisition.</title>
        <authorList>
            <person name="Lou Y.C."/>
        </authorList>
    </citation>
    <scope>NUCLEOTIDE SEQUENCE</scope>
    <source>
        <strain evidence="6">L2_039_000G1_dasL2_039_000G1_maxbin2.maxbin.077</strain>
    </source>
</reference>
<evidence type="ECO:0000256" key="1">
    <source>
        <dbReference type="ARBA" id="ARBA00001864"/>
    </source>
</evidence>
<dbReference type="PANTHER" id="PTHR43699:SF1">
    <property type="entry name" value="3-DEHYDROQUINATE DEHYDRATASE"/>
    <property type="match status" value="1"/>
</dbReference>
<keyword evidence="2 5" id="KW-0057">Aromatic amino acid biosynthesis</keyword>
<evidence type="ECO:0000256" key="3">
    <source>
        <dbReference type="ARBA" id="ARBA00023239"/>
    </source>
</evidence>
<feature type="binding site" evidence="5">
    <location>
        <position position="82"/>
    </location>
    <ligand>
        <name>3-dehydroquinate</name>
        <dbReference type="ChEBI" id="CHEBI:32364"/>
    </ligand>
</feature>
<gene>
    <name evidence="5" type="primary">aroD</name>
    <name evidence="6" type="ORF">KH315_09675</name>
</gene>
<name>A0A9E1M1A1_9FIRM</name>
<feature type="active site" description="Proton donor/acceptor" evidence="5">
    <location>
        <position position="143"/>
    </location>
</feature>
<keyword evidence="5" id="KW-0028">Amino-acid biosynthesis</keyword>
<dbReference type="Gene3D" id="3.20.20.70">
    <property type="entry name" value="Aldolase class I"/>
    <property type="match status" value="1"/>
</dbReference>
<dbReference type="InterPro" id="IPR013785">
    <property type="entry name" value="Aldolase_TIM"/>
</dbReference>
<comment type="caution">
    <text evidence="5">Lacks conserved residue(s) required for the propagation of feature annotation.</text>
</comment>
<keyword evidence="3 5" id="KW-0456">Lyase</keyword>
<feature type="binding site" evidence="5">
    <location>
        <position position="236"/>
    </location>
    <ligand>
        <name>3-dehydroquinate</name>
        <dbReference type="ChEBI" id="CHEBI:32364"/>
    </ligand>
</feature>
<evidence type="ECO:0000256" key="4">
    <source>
        <dbReference type="ARBA" id="ARBA00023270"/>
    </source>
</evidence>
<proteinExistence type="inferred from homology"/>
<comment type="caution">
    <text evidence="6">The sequence shown here is derived from an EMBL/GenBank/DDBJ whole genome shotgun (WGS) entry which is preliminary data.</text>
</comment>
<dbReference type="GO" id="GO:0003855">
    <property type="term" value="F:3-dehydroquinate dehydratase activity"/>
    <property type="evidence" value="ECO:0007669"/>
    <property type="project" value="UniProtKB-UniRule"/>
</dbReference>
<dbReference type="NCBIfam" id="TIGR01093">
    <property type="entry name" value="aroD"/>
    <property type="match status" value="1"/>
</dbReference>
<evidence type="ECO:0000256" key="2">
    <source>
        <dbReference type="ARBA" id="ARBA00023141"/>
    </source>
</evidence>
<dbReference type="EMBL" id="JAGZYH010000034">
    <property type="protein sequence ID" value="MBS6622412.1"/>
    <property type="molecule type" value="Genomic_DNA"/>
</dbReference>
<comment type="pathway">
    <text evidence="5">Metabolic intermediate biosynthesis; chorismate biosynthesis; chorismate from D-erythrose 4-phosphate and phosphoenolpyruvate: step 3/7.</text>
</comment>
<dbReference type="GO" id="GO:0046279">
    <property type="term" value="P:3,4-dihydroxybenzoate biosynthetic process"/>
    <property type="evidence" value="ECO:0007669"/>
    <property type="project" value="UniProtKB-ARBA"/>
</dbReference>
<feature type="binding site" evidence="5">
    <location>
        <position position="213"/>
    </location>
    <ligand>
        <name>3-dehydroquinate</name>
        <dbReference type="ChEBI" id="CHEBI:32364"/>
    </ligand>
</feature>
<sequence length="252" mass="26715">MSSITIRGCCIGAGRPKVILPIVARTEDDILREARRLSALKADCIEWRADWFSDALDAAALKRVLSGLRAALGEKLLLVTFRTKAEGGETSLTPQQYADFCGTVCVSGCADLLDIEFFPNQEELPALIGQAHKAGVAVVCSSHDFHKTPSRTEMVTRLTSMQQAGADLPKLAVMPNAPSDVLELLAATAEMAEQHPETPVITMSMGALGAVSRLCGETFGSAMTFANPGQASAPGQVALDVVNEVLDSLSLE</sequence>
<dbReference type="Proteomes" id="UP000811365">
    <property type="component" value="Unassembled WGS sequence"/>
</dbReference>
<feature type="binding site" evidence="5">
    <location>
        <position position="232"/>
    </location>
    <ligand>
        <name>3-dehydroquinate</name>
        <dbReference type="ChEBI" id="CHEBI:32364"/>
    </ligand>
</feature>
<evidence type="ECO:0000256" key="5">
    <source>
        <dbReference type="HAMAP-Rule" id="MF_00214"/>
    </source>
</evidence>